<name>A0A9P7PTK5_9HYPO</name>
<evidence type="ECO:0000313" key="2">
    <source>
        <dbReference type="EMBL" id="KAG6107196.1"/>
    </source>
</evidence>
<dbReference type="AlphaFoldDB" id="A0A9P7PTK5"/>
<proteinExistence type="predicted"/>
<evidence type="ECO:0000256" key="1">
    <source>
        <dbReference type="SAM" id="MobiDB-lite"/>
    </source>
</evidence>
<sequence length="354" mass="40462">MSPTPSQSRAIHKRSLSVTSNSPPNFKKTKQTPASVSARCPSRSRLSLQNLPLELLESIFLYSMNLALPRSSHLLGAKLSGKTTLLRVFMTAFHDIWDVTLDKYVLDSRPEWKKYWRYDNDEVQDEASIQADIDFILDAQQAWADKYARGRSFDHVNDWGALSMEGTSYAPESYLQHVRQHSQGEVTFDARACFEADYDRAVACRVSPGYFAFVTKCEMPDLTPPVAPVNLITGPWNEEQKRRLVWLVRAKLLYDMKLEPLFLGPRAVEVKLACLDAAVVSAEKLDSLIITCLMGCWLFEDLPQDAKQERLVKLCHRIDRGAEMLDLQILRFVVRELDHDKQFMAYYLSLFSAT</sequence>
<comment type="caution">
    <text evidence="2">The sequence shown here is derived from an EMBL/GenBank/DDBJ whole genome shotgun (WGS) entry which is preliminary data.</text>
</comment>
<evidence type="ECO:0000313" key="3">
    <source>
        <dbReference type="Proteomes" id="UP000732380"/>
    </source>
</evidence>
<gene>
    <name evidence="2" type="ORF">E4U13_007073</name>
</gene>
<dbReference type="Proteomes" id="UP000732380">
    <property type="component" value="Unassembled WGS sequence"/>
</dbReference>
<reference evidence="2 3" key="1">
    <citation type="journal article" date="2020" name="bioRxiv">
        <title>Whole genome comparisons of ergot fungi reveals the divergence and evolution of species within the genus Claviceps are the result of varying mechanisms driving genome evolution and host range expansion.</title>
        <authorList>
            <person name="Wyka S.A."/>
            <person name="Mondo S.J."/>
            <person name="Liu M."/>
            <person name="Dettman J."/>
            <person name="Nalam V."/>
            <person name="Broders K.D."/>
        </authorList>
    </citation>
    <scope>NUCLEOTIDE SEQUENCE [LARGE SCALE GENOMIC DNA]</scope>
    <source>
        <strain evidence="2 3">LM576</strain>
    </source>
</reference>
<organism evidence="2 3">
    <name type="scientific">Claviceps humidiphila</name>
    <dbReference type="NCBI Taxonomy" id="1294629"/>
    <lineage>
        <taxon>Eukaryota</taxon>
        <taxon>Fungi</taxon>
        <taxon>Dikarya</taxon>
        <taxon>Ascomycota</taxon>
        <taxon>Pezizomycotina</taxon>
        <taxon>Sordariomycetes</taxon>
        <taxon>Hypocreomycetidae</taxon>
        <taxon>Hypocreales</taxon>
        <taxon>Clavicipitaceae</taxon>
        <taxon>Claviceps</taxon>
    </lineage>
</organism>
<feature type="region of interest" description="Disordered" evidence="1">
    <location>
        <begin position="1"/>
        <end position="38"/>
    </location>
</feature>
<protein>
    <recommendedName>
        <fullName evidence="4">F-box domain-containing protein</fullName>
    </recommendedName>
</protein>
<evidence type="ECO:0008006" key="4">
    <source>
        <dbReference type="Google" id="ProtNLM"/>
    </source>
</evidence>
<keyword evidence="3" id="KW-1185">Reference proteome</keyword>
<dbReference type="EMBL" id="SRQM01000663">
    <property type="protein sequence ID" value="KAG6107196.1"/>
    <property type="molecule type" value="Genomic_DNA"/>
</dbReference>
<accession>A0A9P7PTK5</accession>